<sequence>MLPKPWFYISGYCDVIIMMLLIYDGLCCCCWHDTIFFYGFKHQFHLLFLSIECNMYTVTVGVVPALCSTLISSLLSQVFVFLKGNWHDQETKHATKTFLQLRTVSCHKELKLDKHVSTLSFETWRKACHLYYEFNTRGILIEVRQHGRCCLGNRNLMKRSSFLWNEISFSTSFTLTKELDMQMRAMVSIILPIQGPYLLKCVPDRVISFYFWSHMALLKNQGSLVSSSSEYLCAQLNRFLDRVDD</sequence>
<evidence type="ECO:0000313" key="2">
    <source>
        <dbReference type="EMBL" id="KAJ6840864.1"/>
    </source>
</evidence>
<keyword evidence="1" id="KW-0472">Membrane</keyword>
<name>A0AAX6HJY8_IRIPA</name>
<dbReference type="EMBL" id="JANAVB010009198">
    <property type="protein sequence ID" value="KAJ6840864.1"/>
    <property type="molecule type" value="Genomic_DNA"/>
</dbReference>
<gene>
    <name evidence="2" type="ORF">M6B38_119045</name>
</gene>
<keyword evidence="1" id="KW-1133">Transmembrane helix</keyword>
<accession>A0AAX6HJY8</accession>
<organism evidence="2 3">
    <name type="scientific">Iris pallida</name>
    <name type="common">Sweet iris</name>
    <dbReference type="NCBI Taxonomy" id="29817"/>
    <lineage>
        <taxon>Eukaryota</taxon>
        <taxon>Viridiplantae</taxon>
        <taxon>Streptophyta</taxon>
        <taxon>Embryophyta</taxon>
        <taxon>Tracheophyta</taxon>
        <taxon>Spermatophyta</taxon>
        <taxon>Magnoliopsida</taxon>
        <taxon>Liliopsida</taxon>
        <taxon>Asparagales</taxon>
        <taxon>Iridaceae</taxon>
        <taxon>Iridoideae</taxon>
        <taxon>Irideae</taxon>
        <taxon>Iris</taxon>
    </lineage>
</organism>
<dbReference type="Proteomes" id="UP001140949">
    <property type="component" value="Unassembled WGS sequence"/>
</dbReference>
<reference evidence="2" key="2">
    <citation type="submission" date="2023-04" db="EMBL/GenBank/DDBJ databases">
        <authorList>
            <person name="Bruccoleri R.E."/>
            <person name="Oakeley E.J."/>
            <person name="Faust A.-M."/>
            <person name="Dessus-Babus S."/>
            <person name="Altorfer M."/>
            <person name="Burckhardt D."/>
            <person name="Oertli M."/>
            <person name="Naumann U."/>
            <person name="Petersen F."/>
            <person name="Wong J."/>
        </authorList>
    </citation>
    <scope>NUCLEOTIDE SEQUENCE</scope>
    <source>
        <strain evidence="2">GSM-AAB239-AS_SAM_17_03QT</strain>
        <tissue evidence="2">Leaf</tissue>
    </source>
</reference>
<protein>
    <submittedName>
        <fullName evidence="2">Glycine-rich domain-containing protein 2</fullName>
    </submittedName>
</protein>
<comment type="caution">
    <text evidence="2">The sequence shown here is derived from an EMBL/GenBank/DDBJ whole genome shotgun (WGS) entry which is preliminary data.</text>
</comment>
<keyword evidence="3" id="KW-1185">Reference proteome</keyword>
<feature type="transmembrane region" description="Helical" evidence="1">
    <location>
        <begin position="58"/>
        <end position="82"/>
    </location>
</feature>
<evidence type="ECO:0000313" key="3">
    <source>
        <dbReference type="Proteomes" id="UP001140949"/>
    </source>
</evidence>
<reference evidence="2" key="1">
    <citation type="journal article" date="2023" name="GigaByte">
        <title>Genome assembly of the bearded iris, Iris pallida Lam.</title>
        <authorList>
            <person name="Bruccoleri R.E."/>
            <person name="Oakeley E.J."/>
            <person name="Faust A.M.E."/>
            <person name="Altorfer M."/>
            <person name="Dessus-Babus S."/>
            <person name="Burckhardt D."/>
            <person name="Oertli M."/>
            <person name="Naumann U."/>
            <person name="Petersen F."/>
            <person name="Wong J."/>
        </authorList>
    </citation>
    <scope>NUCLEOTIDE SEQUENCE</scope>
    <source>
        <strain evidence="2">GSM-AAB239-AS_SAM_17_03QT</strain>
    </source>
</reference>
<proteinExistence type="predicted"/>
<keyword evidence="1" id="KW-0812">Transmembrane</keyword>
<feature type="transmembrane region" description="Helical" evidence="1">
    <location>
        <begin position="12"/>
        <end position="38"/>
    </location>
</feature>
<evidence type="ECO:0000256" key="1">
    <source>
        <dbReference type="SAM" id="Phobius"/>
    </source>
</evidence>
<dbReference type="AlphaFoldDB" id="A0AAX6HJY8"/>